<keyword evidence="2 5" id="KW-0547">Nucleotide-binding</keyword>
<dbReference type="SMART" id="SM00220">
    <property type="entry name" value="S_TKc"/>
    <property type="match status" value="1"/>
</dbReference>
<dbReference type="SUPFAM" id="SSF48403">
    <property type="entry name" value="Ankyrin repeat"/>
    <property type="match status" value="1"/>
</dbReference>
<feature type="binding site" evidence="5">
    <location>
        <position position="152"/>
    </location>
    <ligand>
        <name>ATP</name>
        <dbReference type="ChEBI" id="CHEBI:30616"/>
    </ligand>
</feature>
<evidence type="ECO:0000259" key="7">
    <source>
        <dbReference type="PROSITE" id="PS50011"/>
    </source>
</evidence>
<evidence type="ECO:0000256" key="1">
    <source>
        <dbReference type="ARBA" id="ARBA00005843"/>
    </source>
</evidence>
<dbReference type="GeneID" id="24135444"/>
<dbReference type="STRING" id="695850.A0A067BS09"/>
<dbReference type="InterPro" id="IPR002110">
    <property type="entry name" value="Ankyrin_rpt"/>
</dbReference>
<dbReference type="PROSITE" id="PS00108">
    <property type="entry name" value="PROTEIN_KINASE_ST"/>
    <property type="match status" value="1"/>
</dbReference>
<evidence type="ECO:0000256" key="3">
    <source>
        <dbReference type="ARBA" id="ARBA00022840"/>
    </source>
</evidence>
<dbReference type="Proteomes" id="UP000030745">
    <property type="component" value="Unassembled WGS sequence"/>
</dbReference>
<dbReference type="Gene3D" id="1.25.40.20">
    <property type="entry name" value="Ankyrin repeat-containing domain"/>
    <property type="match status" value="1"/>
</dbReference>
<dbReference type="PROSITE" id="PS50088">
    <property type="entry name" value="ANK_REPEAT"/>
    <property type="match status" value="2"/>
</dbReference>
<reference evidence="8 9" key="1">
    <citation type="journal article" date="2013" name="PLoS Genet.">
        <title>Distinctive expansion of potential virulence genes in the genome of the oomycete fish pathogen Saprolegnia parasitica.</title>
        <authorList>
            <person name="Jiang R.H."/>
            <person name="de Bruijn I."/>
            <person name="Haas B.J."/>
            <person name="Belmonte R."/>
            <person name="Lobach L."/>
            <person name="Christie J."/>
            <person name="van den Ackerveken G."/>
            <person name="Bottin A."/>
            <person name="Bulone V."/>
            <person name="Diaz-Moreno S.M."/>
            <person name="Dumas B."/>
            <person name="Fan L."/>
            <person name="Gaulin E."/>
            <person name="Govers F."/>
            <person name="Grenville-Briggs L.J."/>
            <person name="Horner N.R."/>
            <person name="Levin J.Z."/>
            <person name="Mammella M."/>
            <person name="Meijer H.J."/>
            <person name="Morris P."/>
            <person name="Nusbaum C."/>
            <person name="Oome S."/>
            <person name="Phillips A.J."/>
            <person name="van Rooyen D."/>
            <person name="Rzeszutek E."/>
            <person name="Saraiva M."/>
            <person name="Secombes C.J."/>
            <person name="Seidl M.F."/>
            <person name="Snel B."/>
            <person name="Stassen J.H."/>
            <person name="Sykes S."/>
            <person name="Tripathy S."/>
            <person name="van den Berg H."/>
            <person name="Vega-Arreguin J.C."/>
            <person name="Wawra S."/>
            <person name="Young S.K."/>
            <person name="Zeng Q."/>
            <person name="Dieguez-Uribeondo J."/>
            <person name="Russ C."/>
            <person name="Tyler B.M."/>
            <person name="van West P."/>
        </authorList>
    </citation>
    <scope>NUCLEOTIDE SEQUENCE [LARGE SCALE GENOMIC DNA]</scope>
    <source>
        <strain evidence="8 9">CBS 223.65</strain>
    </source>
</reference>
<dbReference type="InterPro" id="IPR011009">
    <property type="entry name" value="Kinase-like_dom_sf"/>
</dbReference>
<feature type="domain" description="Protein kinase" evidence="7">
    <location>
        <begin position="125"/>
        <end position="373"/>
    </location>
</feature>
<keyword evidence="8" id="KW-0418">Kinase</keyword>
<keyword evidence="9" id="KW-1185">Reference proteome</keyword>
<dbReference type="AlphaFoldDB" id="A0A067BS09"/>
<dbReference type="RefSeq" id="XP_012208018.1">
    <property type="nucleotide sequence ID" value="XM_012352628.1"/>
</dbReference>
<dbReference type="PANTHER" id="PTHR44329">
    <property type="entry name" value="SERINE/THREONINE-PROTEIN KINASE TNNI3K-RELATED"/>
    <property type="match status" value="1"/>
</dbReference>
<accession>A0A067BS09</accession>
<gene>
    <name evidence="8" type="ORF">SPRG_13573</name>
</gene>
<keyword evidence="4" id="KW-0040">ANK repeat</keyword>
<evidence type="ECO:0000256" key="5">
    <source>
        <dbReference type="PROSITE-ProRule" id="PRU10141"/>
    </source>
</evidence>
<keyword evidence="8" id="KW-0808">Transferase</keyword>
<dbReference type="InterPro" id="IPR017441">
    <property type="entry name" value="Protein_kinase_ATP_BS"/>
</dbReference>
<dbReference type="InterPro" id="IPR036770">
    <property type="entry name" value="Ankyrin_rpt-contain_sf"/>
</dbReference>
<dbReference type="EMBL" id="KK583291">
    <property type="protein sequence ID" value="KDO21274.1"/>
    <property type="molecule type" value="Genomic_DNA"/>
</dbReference>
<evidence type="ECO:0000256" key="6">
    <source>
        <dbReference type="RuleBase" id="RU000304"/>
    </source>
</evidence>
<evidence type="ECO:0000256" key="4">
    <source>
        <dbReference type="PROSITE-ProRule" id="PRU00023"/>
    </source>
</evidence>
<feature type="repeat" description="ANK" evidence="4">
    <location>
        <begin position="29"/>
        <end position="61"/>
    </location>
</feature>
<comment type="similarity">
    <text evidence="1">Belongs to the protein kinase superfamily. TKL Ser/Thr protein kinase family.</text>
</comment>
<feature type="repeat" description="ANK" evidence="4">
    <location>
        <begin position="63"/>
        <end position="95"/>
    </location>
</feature>
<dbReference type="GO" id="GO:0004674">
    <property type="term" value="F:protein serine/threonine kinase activity"/>
    <property type="evidence" value="ECO:0007669"/>
    <property type="project" value="UniProtKB-KW"/>
</dbReference>
<keyword evidence="6" id="KW-0723">Serine/threonine-protein kinase</keyword>
<dbReference type="PROSITE" id="PS50011">
    <property type="entry name" value="PROTEIN_KINASE_DOM"/>
    <property type="match status" value="1"/>
</dbReference>
<dbReference type="PROSITE" id="PS00107">
    <property type="entry name" value="PROTEIN_KINASE_ATP"/>
    <property type="match status" value="1"/>
</dbReference>
<dbReference type="SMART" id="SM00248">
    <property type="entry name" value="ANK"/>
    <property type="match status" value="3"/>
</dbReference>
<dbReference type="Pfam" id="PF00069">
    <property type="entry name" value="Pkinase"/>
    <property type="match status" value="1"/>
</dbReference>
<dbReference type="InterPro" id="IPR000719">
    <property type="entry name" value="Prot_kinase_dom"/>
</dbReference>
<dbReference type="PIRSF" id="PIRSF000654">
    <property type="entry name" value="Integrin-linked_kinase"/>
    <property type="match status" value="1"/>
</dbReference>
<dbReference type="Gene3D" id="1.10.510.10">
    <property type="entry name" value="Transferase(Phosphotransferase) domain 1"/>
    <property type="match status" value="1"/>
</dbReference>
<dbReference type="PROSITE" id="PS50297">
    <property type="entry name" value="ANK_REP_REGION"/>
    <property type="match status" value="2"/>
</dbReference>
<name>A0A067BS09_SAPPC</name>
<organism evidence="8 9">
    <name type="scientific">Saprolegnia parasitica (strain CBS 223.65)</name>
    <dbReference type="NCBI Taxonomy" id="695850"/>
    <lineage>
        <taxon>Eukaryota</taxon>
        <taxon>Sar</taxon>
        <taxon>Stramenopiles</taxon>
        <taxon>Oomycota</taxon>
        <taxon>Saprolegniomycetes</taxon>
        <taxon>Saprolegniales</taxon>
        <taxon>Saprolegniaceae</taxon>
        <taxon>Saprolegnia</taxon>
    </lineage>
</organism>
<sequence length="373" mass="40525">MGGDLVSADTLAELSTDGIDAPLQESMQRGESLLYTAAKLGNLDTVDFLLSQGSDVNQRTAQSQGTPLHVAARKGHLAIVQRLLEYGADTSLRDKNGNTPLRIALGGEQEVIDALNKHDSHDDLVMHETELGRGSSGKVYRGTFKGRDVAVKQFHNVLDPSVWNELEVLMLGRMVGPGSEHIVKLLHVDIDKNEGRVSLVLELMPMSLRERFEKGPPLSPPEVDRIALGIIRGIACLHSRGVVYGDVKPGNTLLDDHCRVKLVDFGISWLRGGAANVHGTARYMAPEVSLHGSSFASDVYAFGVLLAELDFYRGSSAAPTHDDGLRPSLRDDCPPWFQELVIKCTATDPSARPAVSMIMDTLKEKSRDGSTVE</sequence>
<dbReference type="VEuPathDB" id="FungiDB:SPRG_13573"/>
<protein>
    <submittedName>
        <fullName evidence="8">TKL protein kinase</fullName>
    </submittedName>
</protein>
<dbReference type="Pfam" id="PF12796">
    <property type="entry name" value="Ank_2"/>
    <property type="match status" value="1"/>
</dbReference>
<evidence type="ECO:0000313" key="9">
    <source>
        <dbReference type="Proteomes" id="UP000030745"/>
    </source>
</evidence>
<evidence type="ECO:0000256" key="2">
    <source>
        <dbReference type="ARBA" id="ARBA00022741"/>
    </source>
</evidence>
<dbReference type="SUPFAM" id="SSF56112">
    <property type="entry name" value="Protein kinase-like (PK-like)"/>
    <property type="match status" value="1"/>
</dbReference>
<dbReference type="OrthoDB" id="122279at2759"/>
<proteinExistence type="inferred from homology"/>
<evidence type="ECO:0000313" key="8">
    <source>
        <dbReference type="EMBL" id="KDO21274.1"/>
    </source>
</evidence>
<keyword evidence="3 5" id="KW-0067">ATP-binding</keyword>
<dbReference type="GO" id="GO:0005524">
    <property type="term" value="F:ATP binding"/>
    <property type="evidence" value="ECO:0007669"/>
    <property type="project" value="UniProtKB-UniRule"/>
</dbReference>
<dbReference type="InterPro" id="IPR008271">
    <property type="entry name" value="Ser/Thr_kinase_AS"/>
</dbReference>
<dbReference type="InterPro" id="IPR051681">
    <property type="entry name" value="Ser/Thr_Kinases-Pseudokinases"/>
</dbReference>
<dbReference type="KEGG" id="spar:SPRG_13573"/>